<sequence>MKTHHWVIGCLLMATSACSSGEEEHVKDQEKPADPIPITLNSGITASSRATDYRYENQDKIGLYVVNYKGNTPGTLQNTGNHVDNIGFTYNGTWEPDVDIYWKDDKTKANFYCYFPYGTPSELTSYSFSIKEDQSTEQTYKDSEFLYGKTSGVTPTEKEVLITTNHIFSCAVITVQPGNGFTTESLAQANVSVKINRVCTKASIDLTKGVATAVSGSEKSIYPLKTGESYSYKALIVPQTISADNFITVNVDGRDFNLKKDITFAGGKRYSIPVTVSKTSNGINVGIGAWENDEIDNGGTAE</sequence>
<dbReference type="RefSeq" id="WP_025073506.1">
    <property type="nucleotide sequence ID" value="NZ_FQVD01000001.1"/>
</dbReference>
<dbReference type="STRING" id="871325.SAMN05444349_101113"/>
<dbReference type="InterPro" id="IPR042278">
    <property type="entry name" value="Mfa-like_1_N"/>
</dbReference>
<dbReference type="Pfam" id="PF13149">
    <property type="entry name" value="Mfa_like_1"/>
    <property type="match status" value="1"/>
</dbReference>
<dbReference type="Gene3D" id="2.60.40.2630">
    <property type="match status" value="1"/>
</dbReference>
<gene>
    <name evidence="1" type="ORF">SAMN05444349_101113</name>
</gene>
<dbReference type="Gene3D" id="2.60.40.2620">
    <property type="entry name" value="Fimbrillin-like"/>
    <property type="match status" value="1"/>
</dbReference>
<dbReference type="CDD" id="cd13120">
    <property type="entry name" value="BF2867_like_N"/>
    <property type="match status" value="1"/>
</dbReference>
<name>A0A1M4SFB7_9BACE</name>
<keyword evidence="2" id="KW-1185">Reference proteome</keyword>
<evidence type="ECO:0000313" key="2">
    <source>
        <dbReference type="Proteomes" id="UP000184436"/>
    </source>
</evidence>
<organism evidence="1 2">
    <name type="scientific">Bacteroides faecichinchillae</name>
    <dbReference type="NCBI Taxonomy" id="871325"/>
    <lineage>
        <taxon>Bacteria</taxon>
        <taxon>Pseudomonadati</taxon>
        <taxon>Bacteroidota</taxon>
        <taxon>Bacteroidia</taxon>
        <taxon>Bacteroidales</taxon>
        <taxon>Bacteroidaceae</taxon>
        <taxon>Bacteroides</taxon>
    </lineage>
</organism>
<accession>A0A1M4SFB7</accession>
<dbReference type="Proteomes" id="UP000184436">
    <property type="component" value="Unassembled WGS sequence"/>
</dbReference>
<dbReference type="InterPro" id="IPR025049">
    <property type="entry name" value="Mfa-like_1"/>
</dbReference>
<dbReference type="CDD" id="cd13121">
    <property type="entry name" value="BF2867_like_C"/>
    <property type="match status" value="1"/>
</dbReference>
<evidence type="ECO:0000313" key="1">
    <source>
        <dbReference type="EMBL" id="SHE30923.1"/>
    </source>
</evidence>
<dbReference type="EMBL" id="FQVD01000001">
    <property type="protein sequence ID" value="SHE30923.1"/>
    <property type="molecule type" value="Genomic_DNA"/>
</dbReference>
<dbReference type="AlphaFoldDB" id="A0A1M4SFB7"/>
<proteinExistence type="predicted"/>
<reference evidence="1 2" key="1">
    <citation type="submission" date="2016-11" db="EMBL/GenBank/DDBJ databases">
        <authorList>
            <person name="Jaros S."/>
            <person name="Januszkiewicz K."/>
            <person name="Wedrychowicz H."/>
        </authorList>
    </citation>
    <scope>NUCLEOTIDE SEQUENCE [LARGE SCALE GENOMIC DNA]</scope>
    <source>
        <strain evidence="1 2">DSM 26883</strain>
    </source>
</reference>
<protein>
    <submittedName>
        <fullName evidence="1">Fimbrillin-like</fullName>
    </submittedName>
</protein>
<dbReference type="OrthoDB" id="1096080at2"/>
<dbReference type="PROSITE" id="PS51257">
    <property type="entry name" value="PROKAR_LIPOPROTEIN"/>
    <property type="match status" value="1"/>
</dbReference>